<evidence type="ECO:0000313" key="3">
    <source>
        <dbReference type="Proteomes" id="UP001182991"/>
    </source>
</evidence>
<reference evidence="3" key="1">
    <citation type="submission" date="2023-07" db="EMBL/GenBank/DDBJ databases">
        <title>Isolating and identifying novel microbial strains from the Mariana Trench.</title>
        <authorList>
            <person name="Fu H."/>
        </authorList>
    </citation>
    <scope>NUCLEOTIDE SEQUENCE [LARGE SCALE GENOMIC DNA]</scope>
    <source>
        <strain evidence="3">T-y2</strain>
    </source>
</reference>
<proteinExistence type="predicted"/>
<organism evidence="2 3">
    <name type="scientific">Mesonia ostreae</name>
    <dbReference type="NCBI Taxonomy" id="861110"/>
    <lineage>
        <taxon>Bacteria</taxon>
        <taxon>Pseudomonadati</taxon>
        <taxon>Bacteroidota</taxon>
        <taxon>Flavobacteriia</taxon>
        <taxon>Flavobacteriales</taxon>
        <taxon>Flavobacteriaceae</taxon>
        <taxon>Mesonia</taxon>
    </lineage>
</organism>
<dbReference type="SUPFAM" id="SSF55424">
    <property type="entry name" value="FAD/NAD-linked reductases, dimerisation (C-terminal) domain"/>
    <property type="match status" value="1"/>
</dbReference>
<gene>
    <name evidence="2" type="ORF">RLT85_09775</name>
</gene>
<sequence>MVFCKLIVNKKTKQLLGSYSAEVIQVAATCIATQMKIQDIAELELAFPTFTEAIAMAAQRICRKMRIDQPES</sequence>
<evidence type="ECO:0000259" key="1">
    <source>
        <dbReference type="Pfam" id="PF02852"/>
    </source>
</evidence>
<evidence type="ECO:0000313" key="2">
    <source>
        <dbReference type="EMBL" id="MDT0294923.1"/>
    </source>
</evidence>
<dbReference type="Pfam" id="PF02852">
    <property type="entry name" value="Pyr_redox_dim"/>
    <property type="match status" value="1"/>
</dbReference>
<dbReference type="Gene3D" id="3.30.390.30">
    <property type="match status" value="1"/>
</dbReference>
<feature type="domain" description="Pyridine nucleotide-disulphide oxidoreductase dimerisation" evidence="1">
    <location>
        <begin position="2"/>
        <end position="57"/>
    </location>
</feature>
<dbReference type="Proteomes" id="UP001182991">
    <property type="component" value="Unassembled WGS sequence"/>
</dbReference>
<dbReference type="EMBL" id="JAVRBG010000008">
    <property type="protein sequence ID" value="MDT0294923.1"/>
    <property type="molecule type" value="Genomic_DNA"/>
</dbReference>
<keyword evidence="3" id="KW-1185">Reference proteome</keyword>
<accession>A0ABU2KJT6</accession>
<name>A0ABU2KJT6_9FLAO</name>
<comment type="caution">
    <text evidence="2">The sequence shown here is derived from an EMBL/GenBank/DDBJ whole genome shotgun (WGS) entry which is preliminary data.</text>
</comment>
<protein>
    <recommendedName>
        <fullName evidence="1">Pyridine nucleotide-disulphide oxidoreductase dimerisation domain-containing protein</fullName>
    </recommendedName>
</protein>
<dbReference type="InterPro" id="IPR004099">
    <property type="entry name" value="Pyr_nucl-diS_OxRdtase_dimer"/>
</dbReference>
<dbReference type="InterPro" id="IPR016156">
    <property type="entry name" value="FAD/NAD-linked_Rdtase_dimer_sf"/>
</dbReference>
<dbReference type="RefSeq" id="WP_311401851.1">
    <property type="nucleotide sequence ID" value="NZ_JAVRBG010000008.1"/>
</dbReference>